<feature type="transmembrane region" description="Helical" evidence="8">
    <location>
        <begin position="46"/>
        <end position="66"/>
    </location>
</feature>
<evidence type="ECO:0000256" key="8">
    <source>
        <dbReference type="SAM" id="Phobius"/>
    </source>
</evidence>
<keyword evidence="5 8" id="KW-1133">Transmembrane helix</keyword>
<dbReference type="InterPro" id="IPR002656">
    <property type="entry name" value="Acyl_transf_3_dom"/>
</dbReference>
<feature type="transmembrane region" description="Helical" evidence="8">
    <location>
        <begin position="190"/>
        <end position="210"/>
    </location>
</feature>
<feature type="domain" description="SGNH" evidence="10">
    <location>
        <begin position="488"/>
        <end position="709"/>
    </location>
</feature>
<evidence type="ECO:0000259" key="10">
    <source>
        <dbReference type="Pfam" id="PF19040"/>
    </source>
</evidence>
<dbReference type="InterPro" id="IPR050879">
    <property type="entry name" value="Acyltransferase_3"/>
</dbReference>
<dbReference type="InterPro" id="IPR043968">
    <property type="entry name" value="SGNH"/>
</dbReference>
<keyword evidence="7 11" id="KW-0012">Acyltransferase</keyword>
<dbReference type="Gene3D" id="3.40.50.1110">
    <property type="entry name" value="SGNH hydrolase"/>
    <property type="match status" value="1"/>
</dbReference>
<keyword evidence="2" id="KW-1003">Cell membrane</keyword>
<feature type="transmembrane region" description="Helical" evidence="8">
    <location>
        <begin position="278"/>
        <end position="296"/>
    </location>
</feature>
<dbReference type="Pfam" id="PF19040">
    <property type="entry name" value="SGNH"/>
    <property type="match status" value="1"/>
</dbReference>
<proteinExistence type="predicted"/>
<evidence type="ECO:0000256" key="6">
    <source>
        <dbReference type="ARBA" id="ARBA00023136"/>
    </source>
</evidence>
<keyword evidence="4 8" id="KW-0812">Transmembrane</keyword>
<evidence type="ECO:0000313" key="12">
    <source>
        <dbReference type="Proteomes" id="UP000887023"/>
    </source>
</evidence>
<dbReference type="Pfam" id="PF01757">
    <property type="entry name" value="Acyl_transf_3"/>
    <property type="match status" value="1"/>
</dbReference>
<keyword evidence="3" id="KW-0808">Transferase</keyword>
<dbReference type="SUPFAM" id="SSF52266">
    <property type="entry name" value="SGNH hydrolase"/>
    <property type="match status" value="1"/>
</dbReference>
<feature type="transmembrane region" description="Helical" evidence="8">
    <location>
        <begin position="159"/>
        <end position="178"/>
    </location>
</feature>
<dbReference type="InterPro" id="IPR036514">
    <property type="entry name" value="SGNH_hydro_sf"/>
</dbReference>
<evidence type="ECO:0000313" key="11">
    <source>
        <dbReference type="EMBL" id="QXQ12985.1"/>
    </source>
</evidence>
<feature type="transmembrane region" description="Helical" evidence="8">
    <location>
        <begin position="87"/>
        <end position="106"/>
    </location>
</feature>
<keyword evidence="12" id="KW-1185">Reference proteome</keyword>
<accession>A0ABX8S561</accession>
<evidence type="ECO:0000256" key="7">
    <source>
        <dbReference type="ARBA" id="ARBA00023315"/>
    </source>
</evidence>
<protein>
    <submittedName>
        <fullName evidence="11">Acyltransferase</fullName>
    </submittedName>
</protein>
<feature type="transmembrane region" description="Helical" evidence="8">
    <location>
        <begin position="391"/>
        <end position="413"/>
    </location>
</feature>
<gene>
    <name evidence="11" type="ORF">KV203_13830</name>
</gene>
<keyword evidence="6 8" id="KW-0472">Membrane</keyword>
<evidence type="ECO:0000256" key="5">
    <source>
        <dbReference type="ARBA" id="ARBA00022989"/>
    </source>
</evidence>
<comment type="subcellular location">
    <subcellularLocation>
        <location evidence="1">Cell membrane</location>
        <topology evidence="1">Multi-pass membrane protein</topology>
    </subcellularLocation>
</comment>
<name>A0ABX8S561_9ACTN</name>
<feature type="transmembrane region" description="Helical" evidence="8">
    <location>
        <begin position="230"/>
        <end position="246"/>
    </location>
</feature>
<dbReference type="EMBL" id="CP079105">
    <property type="protein sequence ID" value="QXQ12985.1"/>
    <property type="molecule type" value="Genomic_DNA"/>
</dbReference>
<sequence length="719" mass="76721">MRSSRHRPATTSPAEQRAPRADIQGLRAVAVLLVIAHHLFGYPAGGFVGVDIFFVISGYLITTSLLHRADNGRPLLWWFYRRRIRRIVPAATLVLVATCAAAYPILAPHAYGALLIDAASAFAFVSNWRFAQQGTDYFDAARAPSPVQHYWSLSVEEQFYLVLPALVAIAGVLAVRWARSPQTRSARTRTLLAGITLGPLVLASFGYAVVAGRSNSTGIYFSTFARVWEFGAGALVALTAAAWARLPARTAGPIIWSGLGAVVLGVVVAGRGGNFEEWALIWPVLGVALVIGAGIGRTPSSGYPLPLYPLTNRLSVYLGDISYSLYLWHFPIIVLLAHEIDRGPWFAAAALASMLGLSIATYHLVENPIRYSNWLEHRHDRRARTQHQRAGSFRPAILAAAVLVAVAAGLVALDRGSAPPPQPAAAASEELPFTIDGPAELQLSAQVDAALAATDWPNLNPSMDAAIAGPQAPADIGACSTMPVPPAAECTWGSAAAPKKIMIVGDSVAVTYVAPFRRIAEASGGRWQTRSVAAFGCTFVTQTVVGPNSGMAAECPAHKAQVVAEIKKARPDLVVITNSYRQAWNADTNRIMTGEDWAAGMQALTDQFAGSVGRIVFLAPPPLANDISRCFGKTATPAACVGTIDTHWTTMAVAERRLADRIGAAFVDSRPWFCNAAGRCPSFVGTTPVKRDQVHMTPGFAELITPAIEERFSTAGLIP</sequence>
<dbReference type="GO" id="GO:0016746">
    <property type="term" value="F:acyltransferase activity"/>
    <property type="evidence" value="ECO:0007669"/>
    <property type="project" value="UniProtKB-KW"/>
</dbReference>
<feature type="transmembrane region" description="Helical" evidence="8">
    <location>
        <begin position="344"/>
        <end position="365"/>
    </location>
</feature>
<dbReference type="RefSeq" id="WP_169797500.1">
    <property type="nucleotide sequence ID" value="NZ_CBCRUZ010000002.1"/>
</dbReference>
<feature type="transmembrane region" description="Helical" evidence="8">
    <location>
        <begin position="21"/>
        <end position="40"/>
    </location>
</feature>
<feature type="transmembrane region" description="Helical" evidence="8">
    <location>
        <begin position="317"/>
        <end position="338"/>
    </location>
</feature>
<dbReference type="PANTHER" id="PTHR23028">
    <property type="entry name" value="ACETYLTRANSFERASE"/>
    <property type="match status" value="1"/>
</dbReference>
<dbReference type="Proteomes" id="UP000887023">
    <property type="component" value="Chromosome"/>
</dbReference>
<reference evidence="11" key="1">
    <citation type="submission" date="2021-07" db="EMBL/GenBank/DDBJ databases">
        <title>Candidatus Kaistella beijingensis sp. nov. isolated from a municipal wastewater treatment plant is involved in sludge foaming.</title>
        <authorList>
            <person name="Song Y."/>
            <person name="Liu S.-J."/>
        </authorList>
    </citation>
    <scope>NUCLEOTIDE SEQUENCE</scope>
    <source>
        <strain evidence="11">DSM 43998</strain>
    </source>
</reference>
<evidence type="ECO:0000256" key="1">
    <source>
        <dbReference type="ARBA" id="ARBA00004651"/>
    </source>
</evidence>
<evidence type="ECO:0000256" key="2">
    <source>
        <dbReference type="ARBA" id="ARBA00022475"/>
    </source>
</evidence>
<organism evidence="11 12">
    <name type="scientific">Skermania pinensis</name>
    <dbReference type="NCBI Taxonomy" id="39122"/>
    <lineage>
        <taxon>Bacteria</taxon>
        <taxon>Bacillati</taxon>
        <taxon>Actinomycetota</taxon>
        <taxon>Actinomycetes</taxon>
        <taxon>Mycobacteriales</taxon>
        <taxon>Gordoniaceae</taxon>
        <taxon>Skermania</taxon>
    </lineage>
</organism>
<evidence type="ECO:0000259" key="9">
    <source>
        <dbReference type="Pfam" id="PF01757"/>
    </source>
</evidence>
<evidence type="ECO:0000256" key="3">
    <source>
        <dbReference type="ARBA" id="ARBA00022679"/>
    </source>
</evidence>
<feature type="transmembrane region" description="Helical" evidence="8">
    <location>
        <begin position="253"/>
        <end position="272"/>
    </location>
</feature>
<feature type="domain" description="Acyltransferase 3" evidence="9">
    <location>
        <begin position="21"/>
        <end position="362"/>
    </location>
</feature>
<dbReference type="PANTHER" id="PTHR23028:SF53">
    <property type="entry name" value="ACYL_TRANSF_3 DOMAIN-CONTAINING PROTEIN"/>
    <property type="match status" value="1"/>
</dbReference>
<evidence type="ECO:0000256" key="4">
    <source>
        <dbReference type="ARBA" id="ARBA00022692"/>
    </source>
</evidence>